<dbReference type="Ensembl" id="ENSAMXT00000057840.1">
    <property type="protein sequence ID" value="ENSAMXP00000050274.1"/>
    <property type="gene ID" value="ENSAMXG00000041564.1"/>
</dbReference>
<dbReference type="GO" id="GO:0055091">
    <property type="term" value="P:phospholipid homeostasis"/>
    <property type="evidence" value="ECO:0007669"/>
    <property type="project" value="TreeGrafter"/>
</dbReference>
<dbReference type="Pfam" id="PF03798">
    <property type="entry name" value="TRAM_LAG1_CLN8"/>
    <property type="match status" value="1"/>
</dbReference>
<dbReference type="InterPro" id="IPR050846">
    <property type="entry name" value="TLCD"/>
</dbReference>
<keyword evidence="4 5" id="KW-0472">Membrane</keyword>
<evidence type="ECO:0000256" key="2">
    <source>
        <dbReference type="ARBA" id="ARBA00022692"/>
    </source>
</evidence>
<sequence length="260" mass="30302">MMEGTLLLALQRNPGLSVLLFSLMFRVVHRLLRCLPAPKAVQLDEVRCWKWRNLCVSLVHAMLTGPWAVTCVCLWPEMLSNIHSYYTPMSYLLLCVSTGYFLQDTGDILLSGHARGSWEFLLHHFLVLWCFLYSLYTQRYVSGMVIALLVELNSVTLHARLLLKLAGAQASQLYHTNKLLNLFTYITFRLSAQFYLSWYLLKNLSWLDHSYYFLVTVVLMNTMILIYFYRLLRADFFPRRKLQLEMNGTHSSSSSTFLND</sequence>
<dbReference type="STRING" id="7994.ENSAMXP00000050274"/>
<dbReference type="GO" id="GO:0097035">
    <property type="term" value="P:regulation of membrane lipid distribution"/>
    <property type="evidence" value="ECO:0007669"/>
    <property type="project" value="TreeGrafter"/>
</dbReference>
<dbReference type="Bgee" id="ENSAMXG00000041564">
    <property type="expression patterns" value="Expressed in brain and 8 other cell types or tissues"/>
</dbReference>
<dbReference type="GO" id="GO:0071709">
    <property type="term" value="P:membrane assembly"/>
    <property type="evidence" value="ECO:0007669"/>
    <property type="project" value="TreeGrafter"/>
</dbReference>
<dbReference type="GeneTree" id="ENSGT01010000222313"/>
<evidence type="ECO:0000256" key="3">
    <source>
        <dbReference type="ARBA" id="ARBA00022989"/>
    </source>
</evidence>
<feature type="domain" description="TLC" evidence="7">
    <location>
        <begin position="46"/>
        <end position="240"/>
    </location>
</feature>
<dbReference type="OrthoDB" id="10266980at2759"/>
<proteinExistence type="predicted"/>
<evidence type="ECO:0000256" key="5">
    <source>
        <dbReference type="PROSITE-ProRule" id="PRU00205"/>
    </source>
</evidence>
<dbReference type="PANTHER" id="PTHR13439:SF5">
    <property type="entry name" value="TLC DOMAIN-CONTAINING PROTEIN 1"/>
    <property type="match status" value="1"/>
</dbReference>
<dbReference type="GO" id="GO:0005886">
    <property type="term" value="C:plasma membrane"/>
    <property type="evidence" value="ECO:0007669"/>
    <property type="project" value="TreeGrafter"/>
</dbReference>
<reference evidence="8" key="3">
    <citation type="submission" date="2025-08" db="UniProtKB">
        <authorList>
            <consortium name="Ensembl"/>
        </authorList>
    </citation>
    <scope>IDENTIFICATION</scope>
</reference>
<dbReference type="Proteomes" id="UP000018467">
    <property type="component" value="Unassembled WGS sequence"/>
</dbReference>
<dbReference type="AlphaFoldDB" id="A0A3B1K9F3"/>
<evidence type="ECO:0000256" key="6">
    <source>
        <dbReference type="SAM" id="Phobius"/>
    </source>
</evidence>
<evidence type="ECO:0000256" key="4">
    <source>
        <dbReference type="ARBA" id="ARBA00023136"/>
    </source>
</evidence>
<reference evidence="9" key="1">
    <citation type="submission" date="2013-03" db="EMBL/GenBank/DDBJ databases">
        <authorList>
            <person name="Jeffery W."/>
            <person name="Warren W."/>
            <person name="Wilson R.K."/>
        </authorList>
    </citation>
    <scope>NUCLEOTIDE SEQUENCE</scope>
    <source>
        <strain evidence="9">female</strain>
    </source>
</reference>
<protein>
    <submittedName>
        <fullName evidence="8">TLC domain containing 1</fullName>
    </submittedName>
</protein>
<dbReference type="PROSITE" id="PS50922">
    <property type="entry name" value="TLC"/>
    <property type="match status" value="1"/>
</dbReference>
<accession>A0A3B1K9F3</accession>
<evidence type="ECO:0000313" key="9">
    <source>
        <dbReference type="Proteomes" id="UP000018467"/>
    </source>
</evidence>
<comment type="subcellular location">
    <subcellularLocation>
        <location evidence="1">Membrane</location>
        <topology evidence="1">Multi-pass membrane protein</topology>
    </subcellularLocation>
</comment>
<feature type="transmembrane region" description="Helical" evidence="6">
    <location>
        <begin position="179"/>
        <end position="199"/>
    </location>
</feature>
<keyword evidence="9" id="KW-1185">Reference proteome</keyword>
<organism evidence="8 9">
    <name type="scientific">Astyanax mexicanus</name>
    <name type="common">Blind cave fish</name>
    <name type="synonym">Astyanax fasciatus mexicanus</name>
    <dbReference type="NCBI Taxonomy" id="7994"/>
    <lineage>
        <taxon>Eukaryota</taxon>
        <taxon>Metazoa</taxon>
        <taxon>Chordata</taxon>
        <taxon>Craniata</taxon>
        <taxon>Vertebrata</taxon>
        <taxon>Euteleostomi</taxon>
        <taxon>Actinopterygii</taxon>
        <taxon>Neopterygii</taxon>
        <taxon>Teleostei</taxon>
        <taxon>Ostariophysi</taxon>
        <taxon>Characiformes</taxon>
        <taxon>Characoidei</taxon>
        <taxon>Acestrorhamphidae</taxon>
        <taxon>Acestrorhamphinae</taxon>
        <taxon>Astyanax</taxon>
    </lineage>
</organism>
<keyword evidence="2 5" id="KW-0812">Transmembrane</keyword>
<evidence type="ECO:0000313" key="8">
    <source>
        <dbReference type="Ensembl" id="ENSAMXP00000050274.1"/>
    </source>
</evidence>
<dbReference type="SMART" id="SM00724">
    <property type="entry name" value="TLC"/>
    <property type="match status" value="1"/>
</dbReference>
<keyword evidence="3 6" id="KW-1133">Transmembrane helix</keyword>
<dbReference type="GO" id="GO:0007009">
    <property type="term" value="P:plasma membrane organization"/>
    <property type="evidence" value="ECO:0007669"/>
    <property type="project" value="TreeGrafter"/>
</dbReference>
<feature type="transmembrane region" description="Helical" evidence="6">
    <location>
        <begin position="114"/>
        <end position="134"/>
    </location>
</feature>
<feature type="transmembrane region" description="Helical" evidence="6">
    <location>
        <begin position="53"/>
        <end position="78"/>
    </location>
</feature>
<evidence type="ECO:0000256" key="1">
    <source>
        <dbReference type="ARBA" id="ARBA00004141"/>
    </source>
</evidence>
<reference evidence="8" key="4">
    <citation type="submission" date="2025-09" db="UniProtKB">
        <authorList>
            <consortium name="Ensembl"/>
        </authorList>
    </citation>
    <scope>IDENTIFICATION</scope>
</reference>
<evidence type="ECO:0000259" key="7">
    <source>
        <dbReference type="PROSITE" id="PS50922"/>
    </source>
</evidence>
<dbReference type="InParanoid" id="A0A3B1K9F3"/>
<feature type="transmembrane region" description="Helical" evidence="6">
    <location>
        <begin position="211"/>
        <end position="232"/>
    </location>
</feature>
<reference evidence="9" key="2">
    <citation type="journal article" date="2014" name="Nat. Commun.">
        <title>The cavefish genome reveals candidate genes for eye loss.</title>
        <authorList>
            <person name="McGaugh S.E."/>
            <person name="Gross J.B."/>
            <person name="Aken B."/>
            <person name="Blin M."/>
            <person name="Borowsky R."/>
            <person name="Chalopin D."/>
            <person name="Hinaux H."/>
            <person name="Jeffery W.R."/>
            <person name="Keene A."/>
            <person name="Ma L."/>
            <person name="Minx P."/>
            <person name="Murphy D."/>
            <person name="O'Quin K.E."/>
            <person name="Retaux S."/>
            <person name="Rohner N."/>
            <person name="Searle S.M."/>
            <person name="Stahl B.A."/>
            <person name="Tabin C."/>
            <person name="Volff J.N."/>
            <person name="Yoshizawa M."/>
            <person name="Warren W.C."/>
        </authorList>
    </citation>
    <scope>NUCLEOTIDE SEQUENCE [LARGE SCALE GENOMIC DNA]</scope>
    <source>
        <strain evidence="9">female</strain>
    </source>
</reference>
<dbReference type="InterPro" id="IPR006634">
    <property type="entry name" value="TLC-dom"/>
</dbReference>
<name>A0A3B1K9F3_ASTMX</name>
<dbReference type="PANTHER" id="PTHR13439">
    <property type="entry name" value="CT120 PROTEIN"/>
    <property type="match status" value="1"/>
</dbReference>